<protein>
    <recommendedName>
        <fullName evidence="8">t-SNARE coiled-coil homology domain-containing protein</fullName>
    </recommendedName>
</protein>
<evidence type="ECO:0000256" key="7">
    <source>
        <dbReference type="SAM" id="Phobius"/>
    </source>
</evidence>
<feature type="compositionally biased region" description="Low complexity" evidence="6">
    <location>
        <begin position="98"/>
        <end position="110"/>
    </location>
</feature>
<keyword evidence="3 7" id="KW-0812">Transmembrane</keyword>
<name>A0A0G4J465_PLABS</name>
<evidence type="ECO:0000259" key="8">
    <source>
        <dbReference type="PROSITE" id="PS50192"/>
    </source>
</evidence>
<dbReference type="PROSITE" id="PS50192">
    <property type="entry name" value="T_SNARE"/>
    <property type="match status" value="1"/>
</dbReference>
<keyword evidence="11" id="KW-1185">Reference proteome</keyword>
<evidence type="ECO:0000256" key="5">
    <source>
        <dbReference type="ARBA" id="ARBA00023136"/>
    </source>
</evidence>
<evidence type="ECO:0000256" key="1">
    <source>
        <dbReference type="ARBA" id="ARBA00004167"/>
    </source>
</evidence>
<keyword evidence="4 7" id="KW-1133">Transmembrane helix</keyword>
<dbReference type="AlphaFoldDB" id="A0A0G4J465"/>
<gene>
    <name evidence="9" type="ORF">PBRA_002341</name>
    <name evidence="10" type="ORF">PLBR_LOCUS6144</name>
</gene>
<accession>A0A0G4J465</accession>
<dbReference type="Proteomes" id="UP000290189">
    <property type="component" value="Unassembled WGS sequence"/>
</dbReference>
<evidence type="ECO:0000313" key="10">
    <source>
        <dbReference type="EMBL" id="SPQ98929.1"/>
    </source>
</evidence>
<dbReference type="Pfam" id="PF05739">
    <property type="entry name" value="SNARE"/>
    <property type="match status" value="1"/>
</dbReference>
<dbReference type="STRING" id="37360.A0A0G4J465"/>
<reference evidence="9 11" key="1">
    <citation type="submission" date="2015-02" db="EMBL/GenBank/DDBJ databases">
        <authorList>
            <person name="Chooi Y.-H."/>
        </authorList>
    </citation>
    <scope>NUCLEOTIDE SEQUENCE [LARGE SCALE GENOMIC DNA]</scope>
    <source>
        <strain evidence="9">E3</strain>
    </source>
</reference>
<dbReference type="GO" id="GO:0016020">
    <property type="term" value="C:membrane"/>
    <property type="evidence" value="ECO:0007669"/>
    <property type="project" value="UniProtKB-SubCell"/>
</dbReference>
<comment type="subcellular location">
    <subcellularLocation>
        <location evidence="1">Membrane</location>
        <topology evidence="1">Single-pass membrane protein</topology>
    </subcellularLocation>
</comment>
<feature type="domain" description="T-SNARE coiled-coil homology" evidence="8">
    <location>
        <begin position="132"/>
        <end position="194"/>
    </location>
</feature>
<keyword evidence="2" id="KW-0813">Transport</keyword>
<dbReference type="PANTHER" id="PTHR12791">
    <property type="entry name" value="GOLGI SNARE BET1-RELATED"/>
    <property type="match status" value="1"/>
</dbReference>
<dbReference type="Gene3D" id="1.20.5.110">
    <property type="match status" value="1"/>
</dbReference>
<evidence type="ECO:0000313" key="11">
    <source>
        <dbReference type="Proteomes" id="UP000039324"/>
    </source>
</evidence>
<dbReference type="EMBL" id="CDSF01000122">
    <property type="protein sequence ID" value="CEP02076.1"/>
    <property type="molecule type" value="Genomic_DNA"/>
</dbReference>
<sequence>MASTLSASADWLQLYDQTEAKIVELNDLQQRLARDTGSAGAPRIKRDIRNTESILAANLKTLQDSLDKMVPDAVMPDAEIRRRQQALVALNERASFTRARQSQQQGRRSAPVASETNDTLGKSNAQLMHEQEADFDEHDEKLDDILAGVGRLKNMGENINSELLLHSDLLNDLDQGIDETHLNLRSGTKKAADLMKRDNSCTGMLIIIVLLLLIVVLLVL</sequence>
<evidence type="ECO:0000313" key="12">
    <source>
        <dbReference type="Proteomes" id="UP000290189"/>
    </source>
</evidence>
<keyword evidence="10" id="KW-0496">Mitochondrion</keyword>
<evidence type="ECO:0000256" key="4">
    <source>
        <dbReference type="ARBA" id="ARBA00022989"/>
    </source>
</evidence>
<geneLocation type="mitochondrion" evidence="10"/>
<feature type="transmembrane region" description="Helical" evidence="7">
    <location>
        <begin position="199"/>
        <end position="219"/>
    </location>
</feature>
<feature type="region of interest" description="Disordered" evidence="6">
    <location>
        <begin position="96"/>
        <end position="118"/>
    </location>
</feature>
<keyword evidence="5 7" id="KW-0472">Membrane</keyword>
<dbReference type="CDD" id="cd15841">
    <property type="entry name" value="SNARE_Qc"/>
    <property type="match status" value="1"/>
</dbReference>
<dbReference type="InterPro" id="IPR000727">
    <property type="entry name" value="T_SNARE_dom"/>
</dbReference>
<proteinExistence type="predicted"/>
<dbReference type="Proteomes" id="UP000039324">
    <property type="component" value="Unassembled WGS sequence"/>
</dbReference>
<evidence type="ECO:0000256" key="2">
    <source>
        <dbReference type="ARBA" id="ARBA00022448"/>
    </source>
</evidence>
<evidence type="ECO:0000313" key="9">
    <source>
        <dbReference type="EMBL" id="CEP02076.1"/>
    </source>
</evidence>
<dbReference type="GO" id="GO:0012505">
    <property type="term" value="C:endomembrane system"/>
    <property type="evidence" value="ECO:0007669"/>
    <property type="project" value="UniProtKB-ARBA"/>
</dbReference>
<dbReference type="GO" id="GO:0005737">
    <property type="term" value="C:cytoplasm"/>
    <property type="evidence" value="ECO:0007669"/>
    <property type="project" value="UniProtKB-ARBA"/>
</dbReference>
<dbReference type="EMBL" id="OVEO01000010">
    <property type="protein sequence ID" value="SPQ98929.1"/>
    <property type="molecule type" value="Genomic_DNA"/>
</dbReference>
<evidence type="ECO:0000256" key="6">
    <source>
        <dbReference type="SAM" id="MobiDB-lite"/>
    </source>
</evidence>
<dbReference type="OMA" id="TKQEVAM"/>
<dbReference type="SUPFAM" id="SSF58038">
    <property type="entry name" value="SNARE fusion complex"/>
    <property type="match status" value="1"/>
</dbReference>
<dbReference type="SMART" id="SM00397">
    <property type="entry name" value="t_SNARE"/>
    <property type="match status" value="1"/>
</dbReference>
<organism evidence="9 11">
    <name type="scientific">Plasmodiophora brassicae</name>
    <name type="common">Clubroot disease agent</name>
    <dbReference type="NCBI Taxonomy" id="37360"/>
    <lineage>
        <taxon>Eukaryota</taxon>
        <taxon>Sar</taxon>
        <taxon>Rhizaria</taxon>
        <taxon>Endomyxa</taxon>
        <taxon>Phytomyxea</taxon>
        <taxon>Plasmodiophorida</taxon>
        <taxon>Plasmodiophoridae</taxon>
        <taxon>Plasmodiophora</taxon>
    </lineage>
</organism>
<evidence type="ECO:0000256" key="3">
    <source>
        <dbReference type="ARBA" id="ARBA00022692"/>
    </source>
</evidence>
<reference evidence="10 12" key="2">
    <citation type="submission" date="2018-03" db="EMBL/GenBank/DDBJ databases">
        <authorList>
            <person name="Fogelqvist J."/>
        </authorList>
    </citation>
    <scope>NUCLEOTIDE SEQUENCE [LARGE SCALE GENOMIC DNA]</scope>
</reference>